<dbReference type="AlphaFoldDB" id="A0A7J7KMP5"/>
<name>A0A7J7KMP5_BUGNE</name>
<accession>A0A7J7KMP5</accession>
<organism evidence="1 2">
    <name type="scientific">Bugula neritina</name>
    <name type="common">Brown bryozoan</name>
    <name type="synonym">Sertularia neritina</name>
    <dbReference type="NCBI Taxonomy" id="10212"/>
    <lineage>
        <taxon>Eukaryota</taxon>
        <taxon>Metazoa</taxon>
        <taxon>Spiralia</taxon>
        <taxon>Lophotrochozoa</taxon>
        <taxon>Bryozoa</taxon>
        <taxon>Gymnolaemata</taxon>
        <taxon>Cheilostomatida</taxon>
        <taxon>Flustrina</taxon>
        <taxon>Buguloidea</taxon>
        <taxon>Bugulidae</taxon>
        <taxon>Bugula</taxon>
    </lineage>
</organism>
<reference evidence="1" key="1">
    <citation type="submission" date="2020-06" db="EMBL/GenBank/DDBJ databases">
        <title>Draft genome of Bugula neritina, a colonial animal packing powerful symbionts and potential medicines.</title>
        <authorList>
            <person name="Rayko M."/>
        </authorList>
    </citation>
    <scope>NUCLEOTIDE SEQUENCE [LARGE SCALE GENOMIC DNA]</scope>
    <source>
        <strain evidence="1">Kwan_BN1</strain>
    </source>
</reference>
<evidence type="ECO:0000313" key="1">
    <source>
        <dbReference type="EMBL" id="KAF6039435.1"/>
    </source>
</evidence>
<evidence type="ECO:0000313" key="2">
    <source>
        <dbReference type="Proteomes" id="UP000593567"/>
    </source>
</evidence>
<protein>
    <submittedName>
        <fullName evidence="1">Uncharacterized protein</fullName>
    </submittedName>
</protein>
<sequence length="66" mass="6926">MHTFTHYGSIAKPIKLEPGGSREAASVSFVSAVSAFLFWQPSLPVAAAASASPLTSVYPTLAVKIY</sequence>
<keyword evidence="2" id="KW-1185">Reference proteome</keyword>
<dbReference type="EMBL" id="VXIV02000262">
    <property type="protein sequence ID" value="KAF6039435.1"/>
    <property type="molecule type" value="Genomic_DNA"/>
</dbReference>
<comment type="caution">
    <text evidence="1">The sequence shown here is derived from an EMBL/GenBank/DDBJ whole genome shotgun (WGS) entry which is preliminary data.</text>
</comment>
<gene>
    <name evidence="1" type="ORF">EB796_002265</name>
</gene>
<proteinExistence type="predicted"/>
<dbReference type="Proteomes" id="UP000593567">
    <property type="component" value="Unassembled WGS sequence"/>
</dbReference>